<dbReference type="InterPro" id="IPR029056">
    <property type="entry name" value="Ribokinase-like"/>
</dbReference>
<dbReference type="STRING" id="104663.SAMN04488121_10548"/>
<proteinExistence type="inferred from homology"/>
<feature type="domain" description="Carbohydrate kinase PfkB" evidence="4">
    <location>
        <begin position="23"/>
        <end position="310"/>
    </location>
</feature>
<dbReference type="Proteomes" id="UP000199045">
    <property type="component" value="Unassembled WGS sequence"/>
</dbReference>
<dbReference type="AlphaFoldDB" id="A0A1G7VBQ3"/>
<sequence>MKPVKVISFGEILLRLSPEWNKNSAALFVGGAEANVAAALARWGTPVSYISKVPDNGIATQVLEQLESLGVATDRMLKGGDRIGIYFLEQGTDLKNAGVVYDRKYSSFSQMQRGSVDWDSLLGDAEWFHWSALTPALNEDTAAICKEVLEAASRKGLKISTDLNYRSKLWQYGKQPFAVMPELVQYCDVVMGNIWAAHQMLDTTLNTVALESATKETYLAEAASVAKEITEKYPRCKQVAFTFRFSNAFTHNLYYATWYEGGELKVSKQYETNEVVDRVGSGDSFMAGLIHAQVSGMDAQQTISFAAAAAWSKLFVKGDFNLTDKADILKLI</sequence>
<dbReference type="RefSeq" id="WP_089834720.1">
    <property type="nucleotide sequence ID" value="NZ_FNBN01000005.1"/>
</dbReference>
<dbReference type="SUPFAM" id="SSF53613">
    <property type="entry name" value="Ribokinase-like"/>
    <property type="match status" value="1"/>
</dbReference>
<evidence type="ECO:0000256" key="1">
    <source>
        <dbReference type="ARBA" id="ARBA00010688"/>
    </source>
</evidence>
<keyword evidence="3 5" id="KW-0418">Kinase</keyword>
<accession>A0A1G7VBQ3</accession>
<dbReference type="GO" id="GO:0016301">
    <property type="term" value="F:kinase activity"/>
    <property type="evidence" value="ECO:0007669"/>
    <property type="project" value="UniProtKB-KW"/>
</dbReference>
<evidence type="ECO:0000313" key="5">
    <source>
        <dbReference type="EMBL" id="SDG56991.1"/>
    </source>
</evidence>
<gene>
    <name evidence="5" type="ORF">SAMN04488121_10548</name>
</gene>
<protein>
    <submittedName>
        <fullName evidence="5">2-dehydro-3-deoxygluconokinase</fullName>
    </submittedName>
</protein>
<dbReference type="CDD" id="cd01166">
    <property type="entry name" value="KdgK"/>
    <property type="match status" value="1"/>
</dbReference>
<evidence type="ECO:0000256" key="2">
    <source>
        <dbReference type="ARBA" id="ARBA00022679"/>
    </source>
</evidence>
<comment type="similarity">
    <text evidence="1">Belongs to the carbohydrate kinase PfkB family.</text>
</comment>
<dbReference type="EMBL" id="FNBN01000005">
    <property type="protein sequence ID" value="SDG56991.1"/>
    <property type="molecule type" value="Genomic_DNA"/>
</dbReference>
<dbReference type="PANTHER" id="PTHR43320:SF2">
    <property type="entry name" value="2-DEHYDRO-3-DEOXYGLUCONOKINASE_2-DEHYDRO-3-DEOXYGALACTONOKINASE"/>
    <property type="match status" value="1"/>
</dbReference>
<evidence type="ECO:0000256" key="3">
    <source>
        <dbReference type="ARBA" id="ARBA00022777"/>
    </source>
</evidence>
<evidence type="ECO:0000259" key="4">
    <source>
        <dbReference type="Pfam" id="PF00294"/>
    </source>
</evidence>
<reference evidence="5 6" key="1">
    <citation type="submission" date="2016-10" db="EMBL/GenBank/DDBJ databases">
        <authorList>
            <person name="de Groot N.N."/>
        </authorList>
    </citation>
    <scope>NUCLEOTIDE SEQUENCE [LARGE SCALE GENOMIC DNA]</scope>
    <source>
        <strain evidence="5 6">DSM 527</strain>
    </source>
</reference>
<dbReference type="Pfam" id="PF00294">
    <property type="entry name" value="PfkB"/>
    <property type="match status" value="1"/>
</dbReference>
<evidence type="ECO:0000313" key="6">
    <source>
        <dbReference type="Proteomes" id="UP000199045"/>
    </source>
</evidence>
<dbReference type="PANTHER" id="PTHR43320">
    <property type="entry name" value="SUGAR KINASE"/>
    <property type="match status" value="1"/>
</dbReference>
<organism evidence="5 6">
    <name type="scientific">Chitinophaga filiformis</name>
    <name type="common">Myxococcus filiformis</name>
    <name type="synonym">Flexibacter filiformis</name>
    <dbReference type="NCBI Taxonomy" id="104663"/>
    <lineage>
        <taxon>Bacteria</taxon>
        <taxon>Pseudomonadati</taxon>
        <taxon>Bacteroidota</taxon>
        <taxon>Chitinophagia</taxon>
        <taxon>Chitinophagales</taxon>
        <taxon>Chitinophagaceae</taxon>
        <taxon>Chitinophaga</taxon>
    </lineage>
</organism>
<dbReference type="OrthoDB" id="9813569at2"/>
<keyword evidence="2" id="KW-0808">Transferase</keyword>
<dbReference type="InterPro" id="IPR011611">
    <property type="entry name" value="PfkB_dom"/>
</dbReference>
<name>A0A1G7VBQ3_CHIFI</name>
<dbReference type="Gene3D" id="3.40.1190.20">
    <property type="match status" value="1"/>
</dbReference>
<dbReference type="InterPro" id="IPR052700">
    <property type="entry name" value="Carb_kinase_PfkB-like"/>
</dbReference>